<dbReference type="Gene3D" id="1.10.3210.10">
    <property type="entry name" value="Hypothetical protein af1432"/>
    <property type="match status" value="1"/>
</dbReference>
<dbReference type="SUPFAM" id="SSF109604">
    <property type="entry name" value="HD-domain/PDEase-like"/>
    <property type="match status" value="1"/>
</dbReference>
<evidence type="ECO:0000313" key="2">
    <source>
        <dbReference type="Proteomes" id="UP000000517"/>
    </source>
</evidence>
<dbReference type="EMBL" id="CP002158">
    <property type="protein sequence ID" value="ADL27048.1"/>
    <property type="molecule type" value="Genomic_DNA"/>
</dbReference>
<reference evidence="2" key="1">
    <citation type="submission" date="2010-08" db="EMBL/GenBank/DDBJ databases">
        <title>Complete sequence of Fibrobacter succinogenes subsp. succinogenes S85.</title>
        <authorList>
            <person name="Durkin A.S."/>
            <person name="Nelson K.E."/>
            <person name="Morrison M."/>
            <person name="Forsberg C.W."/>
            <person name="Wilson D.B."/>
            <person name="Russell J.B."/>
            <person name="Cann I.K.O."/>
            <person name="Mackie R.I."/>
            <person name="White B.A."/>
        </authorList>
    </citation>
    <scope>NUCLEOTIDE SEQUENCE [LARGE SCALE GENOMIC DNA]</scope>
    <source>
        <strain evidence="2">ATCC 19169 / S85</strain>
    </source>
</reference>
<evidence type="ECO:0000313" key="1">
    <source>
        <dbReference type="EMBL" id="ADL27048.1"/>
    </source>
</evidence>
<gene>
    <name evidence="1" type="ordered locus">FSU_1005</name>
</gene>
<name>D9S977_FIBSS</name>
<dbReference type="KEGG" id="fsc:FSU_1005"/>
<dbReference type="HOGENOM" id="CLU_1466137_0_0_0"/>
<protein>
    <submittedName>
        <fullName evidence="1">Conserved domain protein</fullName>
    </submittedName>
</protein>
<dbReference type="STRING" id="59374.FSU_1005"/>
<accession>D9S977</accession>
<dbReference type="Proteomes" id="UP000000517">
    <property type="component" value="Chromosome"/>
</dbReference>
<dbReference type="AlphaFoldDB" id="D9S977"/>
<proteinExistence type="predicted"/>
<organism evidence="1 2">
    <name type="scientific">Fibrobacter succinogenes (strain ATCC 19169 / S85)</name>
    <dbReference type="NCBI Taxonomy" id="59374"/>
    <lineage>
        <taxon>Bacteria</taxon>
        <taxon>Pseudomonadati</taxon>
        <taxon>Fibrobacterota</taxon>
        <taxon>Fibrobacteria</taxon>
        <taxon>Fibrobacterales</taxon>
        <taxon>Fibrobacteraceae</taxon>
        <taxon>Fibrobacter</taxon>
    </lineage>
</organism>
<sequence>MLEVFKKRLIMLSYQDAYKIAESVHQGQQDKAGGPYIDFLQNVADYLKNKGESEDVQVLAILQDSITSATKKTPDDMIKMGVPADMVDLIQKMTYHKNQAWIDEYSCHLMEKGVPAEDATYDAREKDFVRFVETLKDNPTAAKAKSAILNVLMDDKYIHRQERRELKTKFRLKKYKAAIQALGV</sequence>